<reference evidence="1" key="1">
    <citation type="submission" date="2009-01" db="EMBL/GenBank/DDBJ databases">
        <title>Complete sequence of plasmid1 of Arthrobacter chlorophenolicus A6.</title>
        <authorList>
            <consortium name="US DOE Joint Genome Institute"/>
            <person name="Lucas S."/>
            <person name="Copeland A."/>
            <person name="Lapidus A."/>
            <person name="Glavina del Rio T."/>
            <person name="Tice H."/>
            <person name="Bruce D."/>
            <person name="Goodwin L."/>
            <person name="Pitluck S."/>
            <person name="Goltsman E."/>
            <person name="Clum A."/>
            <person name="Larimer F."/>
            <person name="Land M."/>
            <person name="Hauser L."/>
            <person name="Kyrpides N."/>
            <person name="Mikhailova N."/>
            <person name="Jansson J."/>
            <person name="Richardson P."/>
        </authorList>
    </citation>
    <scope>NUCLEOTIDE SEQUENCE [LARGE SCALE GENOMIC DNA]</scope>
    <source>
        <strain evidence="1">A6</strain>
        <plasmid evidence="1">pACHL01</plasmid>
    </source>
</reference>
<organism evidence="1 2">
    <name type="scientific">Pseudarthrobacter chlorophenolicus (strain ATCC 700700 / DSM 12829 / CIP 107037 / JCM 12360 / KCTC 9906 / NCIMB 13794 / A6)</name>
    <name type="common">Arthrobacter chlorophenolicus</name>
    <dbReference type="NCBI Taxonomy" id="452863"/>
    <lineage>
        <taxon>Bacteria</taxon>
        <taxon>Bacillati</taxon>
        <taxon>Actinomycetota</taxon>
        <taxon>Actinomycetes</taxon>
        <taxon>Micrococcales</taxon>
        <taxon>Micrococcaceae</taxon>
        <taxon>Pseudarthrobacter</taxon>
    </lineage>
</organism>
<evidence type="ECO:0000313" key="2">
    <source>
        <dbReference type="Proteomes" id="UP000002505"/>
    </source>
</evidence>
<protein>
    <submittedName>
        <fullName evidence="1">Uncharacterized protein</fullName>
    </submittedName>
</protein>
<gene>
    <name evidence="1" type="ordered locus">Achl_4083</name>
</gene>
<sequence>MRTAVLRAAHIGCMEKTPIFITVRSDGVTEISGYPDGFPVDGDALHSRAAVRKRAEALIMADPTVLATARTWLGGPLDPNDAELPPAEVARLVSQLHPGGAGRFIAVEPTLRKAVPA</sequence>
<dbReference type="HOGENOM" id="CLU_2079880_0_0_11"/>
<dbReference type="AlphaFoldDB" id="B8HHY7"/>
<evidence type="ECO:0000313" key="1">
    <source>
        <dbReference type="EMBL" id="ACL42034.1"/>
    </source>
</evidence>
<geneLocation type="plasmid" evidence="1 2">
    <name>pACHL01</name>
</geneLocation>
<dbReference type="Proteomes" id="UP000002505">
    <property type="component" value="Plasmid pACHL01"/>
</dbReference>
<dbReference type="EMBL" id="CP001342">
    <property type="protein sequence ID" value="ACL42034.1"/>
    <property type="molecule type" value="Genomic_DNA"/>
</dbReference>
<keyword evidence="1" id="KW-0614">Plasmid</keyword>
<keyword evidence="2" id="KW-1185">Reference proteome</keyword>
<accession>B8HHY7</accession>
<dbReference type="KEGG" id="ach:Achl_4083"/>
<name>B8HHY7_PSECP</name>
<proteinExistence type="predicted"/>